<dbReference type="InterPro" id="IPR015421">
    <property type="entry name" value="PyrdxlP-dep_Trfase_major"/>
</dbReference>
<dbReference type="InterPro" id="IPR005814">
    <property type="entry name" value="Aminotrans_3"/>
</dbReference>
<keyword evidence="2" id="KW-0663">Pyridoxal phosphate</keyword>
<name>A0A812QQG3_9DINO</name>
<reference evidence="5" key="1">
    <citation type="submission" date="2021-02" db="EMBL/GenBank/DDBJ databases">
        <authorList>
            <person name="Dougan E. K."/>
            <person name="Rhodes N."/>
            <person name="Thang M."/>
            <person name="Chan C."/>
        </authorList>
    </citation>
    <scope>NUCLEOTIDE SEQUENCE</scope>
</reference>
<keyword evidence="6" id="KW-1185">Reference proteome</keyword>
<dbReference type="GO" id="GO:0005524">
    <property type="term" value="F:ATP binding"/>
    <property type="evidence" value="ECO:0007669"/>
    <property type="project" value="InterPro"/>
</dbReference>
<dbReference type="PANTHER" id="PTHR45688">
    <property type="match status" value="1"/>
</dbReference>
<dbReference type="Gene3D" id="3.40.640.10">
    <property type="entry name" value="Type I PLP-dependent aspartate aminotransferase-like (Major domain)"/>
    <property type="match status" value="1"/>
</dbReference>
<feature type="domain" description="Protein kinase" evidence="4">
    <location>
        <begin position="901"/>
        <end position="1178"/>
    </location>
</feature>
<protein>
    <submittedName>
        <fullName evidence="5">Etnppl protein</fullName>
    </submittedName>
</protein>
<dbReference type="EMBL" id="CAJNJA010017298">
    <property type="protein sequence ID" value="CAE7398503.1"/>
    <property type="molecule type" value="Genomic_DNA"/>
</dbReference>
<dbReference type="Gene3D" id="1.10.510.10">
    <property type="entry name" value="Transferase(Phosphotransferase) domain 1"/>
    <property type="match status" value="1"/>
</dbReference>
<dbReference type="GO" id="GO:0008483">
    <property type="term" value="F:transaminase activity"/>
    <property type="evidence" value="ECO:0007669"/>
    <property type="project" value="InterPro"/>
</dbReference>
<dbReference type="InterPro" id="IPR011009">
    <property type="entry name" value="Kinase-like_dom_sf"/>
</dbReference>
<dbReference type="Gene3D" id="3.90.1150.10">
    <property type="entry name" value="Aspartate Aminotransferase, domain 1"/>
    <property type="match status" value="1"/>
</dbReference>
<dbReference type="Gene3D" id="3.30.200.20">
    <property type="entry name" value="Phosphorylase Kinase, domain 1"/>
    <property type="match status" value="1"/>
</dbReference>
<dbReference type="InterPro" id="IPR000719">
    <property type="entry name" value="Prot_kinase_dom"/>
</dbReference>
<dbReference type="OrthoDB" id="425114at2759"/>
<proteinExistence type="inferred from homology"/>
<feature type="region of interest" description="Disordered" evidence="3">
    <location>
        <begin position="550"/>
        <end position="585"/>
    </location>
</feature>
<dbReference type="SMART" id="SM00220">
    <property type="entry name" value="S_TKc"/>
    <property type="match status" value="1"/>
</dbReference>
<dbReference type="Proteomes" id="UP000601435">
    <property type="component" value="Unassembled WGS sequence"/>
</dbReference>
<sequence length="1401" mass="149441">MGALLSMRSQDTEAAALSKDEVWQLRKKHFCPAQSVSYANTDPLLIVRGQGSHLYDQEGNSYLDTRNNVCHVGHCHPKVAAAVAEQAATLNTNTRYLHPNLCLLAKRLTETFPAGSGLEVCFFVNSGSEANDLAVRLAFSRTSSRDIIVVDHGYHGHTQQTIEISPYKFDHRGGEGARPNIHKVPCPDTFRGPHRGPDAAEQYASAVAAACKTAGNVAAFFVESGMSVGGVILPPKGYLQAAYRAVRQAGGVCVADEVQVGFGRFGDYFWAFEEQGVVPDIVTMGKPFGNGMPLAAVVTTKEVSDAFHNGLEYFNTFGGNPVCCAAGLAVLDVLRREGLQDNAAKVGKYVCEQIRQLSTKHELIGDVRGRGLFVGIEFVRNRDTLEPATAETSEICSRMKSEHSVLMSIDGPHDNVLVIKPPMCFSIADTDCMVQAMDQILSTLVGPTPGVQDAAATVCLDQAQYSSYRRSSGLEGPKQERFCFSWLQLGGLNMLHFEVRELSPGRPMTYAAHAAPQAVTPTIGSVAPASGQSVQLSQGQMSPPVLLRPRSLSPTPAARPPGATPSCPQMACQPTPRTQSSHLGRFAGAFPTGCVSATSPRRERSLSPVGLPPVPVLSGVGAAAPAAPSPQKCLSPRTVIVRHATPRASTNVPKAQSPVQVLVTPRAVSSGKGLATPGGILEGLRAVPTFPRTILHPHVGNAPGGPGVRRAASHGAVKSHRTGPAVLPPKRPVSGAAKELFSEQTAAGQLPPRGTSTQAATDQFFADGEKKDACFLAFNGVLSELGAVEATCQQLLARLHSGPSVRWEELLNLDPAVQLLGCTGAQVQDDQSGPLGSHQGWWRALLARHGLYGPGNAMGVPELTELVTDALRFLRDRHAPEAFLRNLRTVHSGSKRLKELYGSFEFHARGMMGKSYRCRSRLTREEHICRQVCKDKVAAPSDLVRAEVEMLRSLEHPSVPQVIASFEDFNNIYIVLEPVESIELVNILQQWHQNGQGLSVGWLAEISRQLLEAFRHCHEMRPRSVVHGDLRLTSLLLSAVTDARTAPQLVLADLGLAGLPLPPPPLDRFPATPSVPAQQTAAPSSGSEEWMQSPSTLLDVWSCGCLLFILLSGRHPFNCDLGGRLVPSAVLGTWGSVPPEPDWRLLPSASSTSLCAQMLSWDVKARPSAAECLRHSWLSAEDSDSMALPMEALGNLLKAHHKSKLQEITAGLAISEQIASPFSAVGASLAVKHAFADLAGDAAAGAKEPVMATVAASEASNALEKLGMSDKGIEKVIKAFADDAGCVDYQRLISHCAELAEDLLDHALWRVFTAAGEDHRGILGAAELEKALAESAGEGGGADRAGGGEPDSQGPFGLEMKASDIVRQVACGRQQVTFEELRSAVIQRQSTQAIAATSGTD</sequence>
<accession>A0A812QQG3</accession>
<evidence type="ECO:0000259" key="4">
    <source>
        <dbReference type="PROSITE" id="PS50011"/>
    </source>
</evidence>
<feature type="region of interest" description="Disordered" evidence="3">
    <location>
        <begin position="1067"/>
        <end position="1090"/>
    </location>
</feature>
<evidence type="ECO:0000256" key="1">
    <source>
        <dbReference type="ARBA" id="ARBA00008954"/>
    </source>
</evidence>
<dbReference type="Pfam" id="PF00202">
    <property type="entry name" value="Aminotran_3"/>
    <property type="match status" value="1"/>
</dbReference>
<dbReference type="GO" id="GO:0004672">
    <property type="term" value="F:protein kinase activity"/>
    <property type="evidence" value="ECO:0007669"/>
    <property type="project" value="InterPro"/>
</dbReference>
<dbReference type="InterPro" id="IPR015422">
    <property type="entry name" value="PyrdxlP-dep_Trfase_small"/>
</dbReference>
<evidence type="ECO:0000256" key="3">
    <source>
        <dbReference type="SAM" id="MobiDB-lite"/>
    </source>
</evidence>
<feature type="compositionally biased region" description="Polar residues" evidence="3">
    <location>
        <begin position="1075"/>
        <end position="1090"/>
    </location>
</feature>
<dbReference type="GO" id="GO:0030170">
    <property type="term" value="F:pyridoxal phosphate binding"/>
    <property type="evidence" value="ECO:0007669"/>
    <property type="project" value="InterPro"/>
</dbReference>
<dbReference type="GO" id="GO:0005739">
    <property type="term" value="C:mitochondrion"/>
    <property type="evidence" value="ECO:0007669"/>
    <property type="project" value="TreeGrafter"/>
</dbReference>
<evidence type="ECO:0000313" key="6">
    <source>
        <dbReference type="Proteomes" id="UP000601435"/>
    </source>
</evidence>
<comment type="similarity">
    <text evidence="1">Belongs to the class-III pyridoxal-phosphate-dependent aminotransferase family.</text>
</comment>
<evidence type="ECO:0000313" key="5">
    <source>
        <dbReference type="EMBL" id="CAE7398503.1"/>
    </source>
</evidence>
<dbReference type="SUPFAM" id="SSF53383">
    <property type="entry name" value="PLP-dependent transferases"/>
    <property type="match status" value="1"/>
</dbReference>
<gene>
    <name evidence="5" type="primary">etnppl</name>
    <name evidence="5" type="ORF">SNEC2469_LOCUS10888</name>
</gene>
<dbReference type="PANTHER" id="PTHR45688:SF13">
    <property type="entry name" value="ALANINE--GLYOXYLATE AMINOTRANSFERASE 2-LIKE"/>
    <property type="match status" value="1"/>
</dbReference>
<organism evidence="5 6">
    <name type="scientific">Symbiodinium necroappetens</name>
    <dbReference type="NCBI Taxonomy" id="1628268"/>
    <lineage>
        <taxon>Eukaryota</taxon>
        <taxon>Sar</taxon>
        <taxon>Alveolata</taxon>
        <taxon>Dinophyceae</taxon>
        <taxon>Suessiales</taxon>
        <taxon>Symbiodiniaceae</taxon>
        <taxon>Symbiodinium</taxon>
    </lineage>
</organism>
<dbReference type="SUPFAM" id="SSF56112">
    <property type="entry name" value="Protein kinase-like (PK-like)"/>
    <property type="match status" value="1"/>
</dbReference>
<feature type="region of interest" description="Disordered" evidence="3">
    <location>
        <begin position="1334"/>
        <end position="1358"/>
    </location>
</feature>
<evidence type="ECO:0000256" key="2">
    <source>
        <dbReference type="ARBA" id="ARBA00022898"/>
    </source>
</evidence>
<dbReference type="InterPro" id="IPR015424">
    <property type="entry name" value="PyrdxlP-dep_Trfase"/>
</dbReference>
<feature type="compositionally biased region" description="Gly residues" evidence="3">
    <location>
        <begin position="1337"/>
        <end position="1349"/>
    </location>
</feature>
<dbReference type="CDD" id="cd00610">
    <property type="entry name" value="OAT_like"/>
    <property type="match status" value="1"/>
</dbReference>
<dbReference type="PROSITE" id="PS50011">
    <property type="entry name" value="PROTEIN_KINASE_DOM"/>
    <property type="match status" value="1"/>
</dbReference>
<dbReference type="InterPro" id="IPR049704">
    <property type="entry name" value="Aminotrans_3_PPA_site"/>
</dbReference>
<comment type="caution">
    <text evidence="5">The sequence shown here is derived from an EMBL/GenBank/DDBJ whole genome shotgun (WGS) entry which is preliminary data.</text>
</comment>
<dbReference type="PROSITE" id="PS00600">
    <property type="entry name" value="AA_TRANSFER_CLASS_3"/>
    <property type="match status" value="1"/>
</dbReference>
<dbReference type="Pfam" id="PF00069">
    <property type="entry name" value="Pkinase"/>
    <property type="match status" value="1"/>
</dbReference>